<gene>
    <name evidence="1" type="ORF">CVT25_000239</name>
</gene>
<protein>
    <submittedName>
        <fullName evidence="1">Uncharacterized protein</fullName>
    </submittedName>
</protein>
<accession>A0A409W1W7</accession>
<dbReference type="InParanoid" id="A0A409W1W7"/>
<dbReference type="AlphaFoldDB" id="A0A409W1W7"/>
<comment type="caution">
    <text evidence="1">The sequence shown here is derived from an EMBL/GenBank/DDBJ whole genome shotgun (WGS) entry which is preliminary data.</text>
</comment>
<evidence type="ECO:0000313" key="2">
    <source>
        <dbReference type="Proteomes" id="UP000283269"/>
    </source>
</evidence>
<dbReference type="EMBL" id="NHYD01003816">
    <property type="protein sequence ID" value="PPQ72463.1"/>
    <property type="molecule type" value="Genomic_DNA"/>
</dbReference>
<evidence type="ECO:0000313" key="1">
    <source>
        <dbReference type="EMBL" id="PPQ72463.1"/>
    </source>
</evidence>
<keyword evidence="2" id="KW-1185">Reference proteome</keyword>
<name>A0A409W1W7_PSICY</name>
<dbReference type="Proteomes" id="UP000283269">
    <property type="component" value="Unassembled WGS sequence"/>
</dbReference>
<organism evidence="1 2">
    <name type="scientific">Psilocybe cyanescens</name>
    <dbReference type="NCBI Taxonomy" id="93625"/>
    <lineage>
        <taxon>Eukaryota</taxon>
        <taxon>Fungi</taxon>
        <taxon>Dikarya</taxon>
        <taxon>Basidiomycota</taxon>
        <taxon>Agaricomycotina</taxon>
        <taxon>Agaricomycetes</taxon>
        <taxon>Agaricomycetidae</taxon>
        <taxon>Agaricales</taxon>
        <taxon>Agaricineae</taxon>
        <taxon>Strophariaceae</taxon>
        <taxon>Psilocybe</taxon>
    </lineage>
</organism>
<sequence>MNNTTTIQSSKSSSYALQDTFWKNVVFWIRRLKVRDERETQGTLGDIDMVHYHHQHLDSRRLGSGQDIWVEEVAALVSTHTSALAQELHHGRRNVHELRPPPHCADAESCRFGARTRVELEQKQERDSGKNADVFGDVPDAWDGGMHGVSPSLMDTILAPPIISPTTAPLTSIPGLDTDRGRERPPLPVNFAYEGVSRRASAPSPRSITSGVPGAAYQLERLDMLKYPSSNSSCTHRDRDSNVNMDTAQETTGESFAAWQAQRHILQLVSEQSRADFQEWGVSVSTSVGDGAVSIVGGARASTMEGDASDGEDEQEDEVGYYLNGSADLEYRTRALPSSPPSAPSTHTSCTPPYGASLLSNLHPCILQSRSTPLILG</sequence>
<reference evidence="1 2" key="1">
    <citation type="journal article" date="2018" name="Evol. Lett.">
        <title>Horizontal gene cluster transfer increased hallucinogenic mushroom diversity.</title>
        <authorList>
            <person name="Reynolds H.T."/>
            <person name="Vijayakumar V."/>
            <person name="Gluck-Thaler E."/>
            <person name="Korotkin H.B."/>
            <person name="Matheny P.B."/>
            <person name="Slot J.C."/>
        </authorList>
    </citation>
    <scope>NUCLEOTIDE SEQUENCE [LARGE SCALE GENOMIC DNA]</scope>
    <source>
        <strain evidence="1 2">2631</strain>
    </source>
</reference>
<proteinExistence type="predicted"/>